<dbReference type="EMBL" id="MKVH01000021">
    <property type="protein sequence ID" value="OJX57812.1"/>
    <property type="molecule type" value="Genomic_DNA"/>
</dbReference>
<feature type="compositionally biased region" description="Polar residues" evidence="1">
    <location>
        <begin position="182"/>
        <end position="205"/>
    </location>
</feature>
<evidence type="ECO:0000313" key="4">
    <source>
        <dbReference type="Proteomes" id="UP000184233"/>
    </source>
</evidence>
<dbReference type="AlphaFoldDB" id="A0A1M3KZ72"/>
<sequence length="1154" mass="126426">MEAMKATADKAHRPTTSSAQRGESPKPFFAKKEGGDFFKSHVQTKMTVNSPGDKFEKEADSTAGKVMKMSDKDVQKVQRAPAMDEKVQKKEEDKLQKKEEDKLQRAPAVEEKVQRAPAVDEKVQKKDEDRLQKKEEDKLQRAPAMDEKVQKKDEDRLQKKEEEKLQKKEEEKIQKKEGGTPSVGNATQTSIRNKTTGGQPMSSDVRSFMEPRFGADFGNVRIHADAEAASLSNQLSARAFTYQNHIFFSRDQYQPGSSDGKELLAHELTHTIQQGHAIQRSPQITTTTTPPPIQRLGISDALDYFADAAYNIPGYRMLTIVIGFNPINMSATDRSAANILRALIEFMPGGHLITQALDNHGVFNKAGEWVEQQMAALGDIGSSIGNALDAFLDSLSWTDIFDLGGVWDRAKRIFTTPVDQIIDFAGNIVSGILALVREAVLRPLAALAEGTAGYDLLKAVLGQDPITGDPVPRNADTLIGGFMKLIGRDDIWENIKKGNAIERAWAWFQGALSGLMGLVTSIPGRIMDLIASLTWQDVITIVGVFSKVGEAFLNIASDFMSWAAQQVLGLLEIIFTVVAPGAVPYIKRAAGAFNAIIENPIGFVGNLVRAGKLGFQRFASNIGNHLKTALIKWLTGPLGDAGVYIPKSFDLMEILKLVLSVLGLTWQNIRTKLVRIIPEPVLVLLEKSATILVTLIKDGPLAAWEQIKAELNELKGMLIAQVTQMVTEEIVKAAVTKLVMMLNPAGAVIQAIIAIYNTITFFIEKINQIAAVVGSFIDSVAAIASGQVDAAAAKVEQTMANTLVVVIGFLAKFAGLGNIPNKLVGIVRRIRKPIDKGLDRIVAWLGTILKKIGGAIKAGAKKLLQWWKKRVPVSGDDKPHTLTFEGNDKNAKLVIRSAPQLPSVFLAEVAERRKVKAADRTGPIGTAQTQEAAIAGVQGQLKAYDEKTTPSDQDANKADNLAKDLDGKLGTLATHLGTTLTGWGAKDEPIKAFSVPRGRFTYEMKARIAAQHKDKSDLKKDSKGRLVNLQPELARRHVVSSDDMSKHYEAALVNKKWSEGKLLLEQRGSTGESHTPVPEPLNQANIALAANTRYQKFFGYTRNLFIGDSRENSSIQQHLDDGHPDMASNQLQEHVRFIKRAWAIDGSFVETPVR</sequence>
<proteinExistence type="predicted"/>
<gene>
    <name evidence="3" type="ORF">BGO89_07535</name>
</gene>
<feature type="region of interest" description="Disordered" evidence="1">
    <location>
        <begin position="1"/>
        <end position="206"/>
    </location>
</feature>
<evidence type="ECO:0000313" key="3">
    <source>
        <dbReference type="EMBL" id="OJX57812.1"/>
    </source>
</evidence>
<comment type="caution">
    <text evidence="3">The sequence shown here is derived from an EMBL/GenBank/DDBJ whole genome shotgun (WGS) entry which is preliminary data.</text>
</comment>
<protein>
    <recommendedName>
        <fullName evidence="2">eCIS core domain-containing protein</fullName>
    </recommendedName>
</protein>
<evidence type="ECO:0000259" key="2">
    <source>
        <dbReference type="Pfam" id="PF13699"/>
    </source>
</evidence>
<organism evidence="3 4">
    <name type="scientific">Candidatus Kapaibacterium thiocyanatum</name>
    <dbReference type="NCBI Taxonomy" id="1895771"/>
    <lineage>
        <taxon>Bacteria</taxon>
        <taxon>Pseudomonadati</taxon>
        <taxon>Candidatus Kapaibacteriota</taxon>
        <taxon>Candidatus Kapaibacteriia</taxon>
        <taxon>Candidatus Kapaibacteriales</taxon>
        <taxon>Candidatus Kapaibacteriaceae</taxon>
        <taxon>Candidatus Kapaibacterium</taxon>
    </lineage>
</organism>
<feature type="compositionally biased region" description="Polar residues" evidence="1">
    <location>
        <begin position="41"/>
        <end position="50"/>
    </location>
</feature>
<name>A0A1M3KZ72_9BACT</name>
<feature type="compositionally biased region" description="Basic and acidic residues" evidence="1">
    <location>
        <begin position="68"/>
        <end position="178"/>
    </location>
</feature>
<dbReference type="STRING" id="1895771.BGO89_07535"/>
<feature type="compositionally biased region" description="Basic and acidic residues" evidence="1">
    <location>
        <begin position="30"/>
        <end position="39"/>
    </location>
</feature>
<evidence type="ECO:0000256" key="1">
    <source>
        <dbReference type="SAM" id="MobiDB-lite"/>
    </source>
</evidence>
<dbReference type="Pfam" id="PF13699">
    <property type="entry name" value="eCIS_core"/>
    <property type="match status" value="1"/>
</dbReference>
<dbReference type="Proteomes" id="UP000184233">
    <property type="component" value="Unassembled WGS sequence"/>
</dbReference>
<dbReference type="InterPro" id="IPR025295">
    <property type="entry name" value="eCIS_core_dom"/>
</dbReference>
<reference evidence="3 4" key="1">
    <citation type="submission" date="2016-09" db="EMBL/GenBank/DDBJ databases">
        <title>Genome-resolved meta-omics ties microbial dynamics to process performance in biotechnology for thiocyanate degradation.</title>
        <authorList>
            <person name="Kantor R.S."/>
            <person name="Huddy R.J."/>
            <person name="Iyer R."/>
            <person name="Thomas B.C."/>
            <person name="Brown C.T."/>
            <person name="Anantharaman K."/>
            <person name="Tringe S."/>
            <person name="Hettich R.L."/>
            <person name="Harrison S.T."/>
            <person name="Banfield J.F."/>
        </authorList>
    </citation>
    <scope>NUCLEOTIDE SEQUENCE [LARGE SCALE GENOMIC DNA]</scope>
    <source>
        <strain evidence="3">59-99</strain>
    </source>
</reference>
<feature type="domain" description="eCIS core" evidence="2">
    <location>
        <begin position="200"/>
        <end position="276"/>
    </location>
</feature>
<accession>A0A1M3KZ72</accession>